<organism evidence="2">
    <name type="scientific">hydrothermal vent metagenome</name>
    <dbReference type="NCBI Taxonomy" id="652676"/>
    <lineage>
        <taxon>unclassified sequences</taxon>
        <taxon>metagenomes</taxon>
        <taxon>ecological metagenomes</taxon>
    </lineage>
</organism>
<dbReference type="SUPFAM" id="SSF51905">
    <property type="entry name" value="FAD/NAD(P)-binding domain"/>
    <property type="match status" value="1"/>
</dbReference>
<feature type="compositionally biased region" description="Polar residues" evidence="1">
    <location>
        <begin position="390"/>
        <end position="402"/>
    </location>
</feature>
<accession>A0A3B0S3E5</accession>
<evidence type="ECO:0000256" key="1">
    <source>
        <dbReference type="SAM" id="MobiDB-lite"/>
    </source>
</evidence>
<evidence type="ECO:0000313" key="2">
    <source>
        <dbReference type="EMBL" id="VAV90963.1"/>
    </source>
</evidence>
<name>A0A3B0S3E5_9ZZZZ</name>
<dbReference type="InterPro" id="IPR036188">
    <property type="entry name" value="FAD/NAD-bd_sf"/>
</dbReference>
<dbReference type="PANTHER" id="PTHR42685">
    <property type="entry name" value="GERANYLGERANYL DIPHOSPHATE REDUCTASE"/>
    <property type="match status" value="1"/>
</dbReference>
<dbReference type="PANTHER" id="PTHR42685:SF18">
    <property type="entry name" value="DIGERANYLGERANYLGLYCEROPHOSPHOLIPID REDUCTASE"/>
    <property type="match status" value="1"/>
</dbReference>
<dbReference type="AlphaFoldDB" id="A0A3B0S3E5"/>
<dbReference type="Gene3D" id="3.50.50.60">
    <property type="entry name" value="FAD/NAD(P)-binding domain"/>
    <property type="match status" value="2"/>
</dbReference>
<protein>
    <submittedName>
        <fullName evidence="2">Uncharacterized protein</fullName>
    </submittedName>
</protein>
<reference evidence="2" key="1">
    <citation type="submission" date="2018-06" db="EMBL/GenBank/DDBJ databases">
        <authorList>
            <person name="Zhirakovskaya E."/>
        </authorList>
    </citation>
    <scope>NUCLEOTIDE SEQUENCE</scope>
</reference>
<dbReference type="EMBL" id="UOEI01000055">
    <property type="protein sequence ID" value="VAV90963.1"/>
    <property type="molecule type" value="Genomic_DNA"/>
</dbReference>
<sequence length="402" mass="44532">MHGAVHSHTVIGAGPAGLVAAMTLARQQRSVRVYEKAESVGHRFAGDFQGLENWSSSVDALERLDRMGIEPSFAHKPFHEVTFYDRALRPAHARSQRPLFYLVRRGSEAGSLDRALLDQARGAGAEVLLGRRAEHALRGDIVATGPRYADGIATGYVFPTSLEDQAHCIVSEELAPAGYAYLLVWDGKATLATCSFRKTSDWKEARRRTVETFTRLIPNLEMGEARPFTGYGSVFGKTGFDDEAGRLFVGEAAGLQDPEWGFGMWYAMESGSLAARSLIDDFDYAHEAERSFRRRREVALFNRLMFERLPDAFVPYLLHRHASSPDLMRELSRHWAPNIVKSTIAAASLSRFSRRRLDHPDRACHTATCDCVWCTHGTTDDVSHGGCSGGVSTTEHSARTNA</sequence>
<gene>
    <name evidence="2" type="ORF">MNBD_ACTINO01-2494</name>
</gene>
<feature type="region of interest" description="Disordered" evidence="1">
    <location>
        <begin position="382"/>
        <end position="402"/>
    </location>
</feature>
<dbReference type="InterPro" id="IPR050407">
    <property type="entry name" value="Geranylgeranyl_reductase"/>
</dbReference>
<proteinExistence type="predicted"/>
<dbReference type="Pfam" id="PF13450">
    <property type="entry name" value="NAD_binding_8"/>
    <property type="match status" value="1"/>
</dbReference>